<protein>
    <submittedName>
        <fullName evidence="1">Uncharacterized protein</fullName>
    </submittedName>
</protein>
<evidence type="ECO:0000313" key="2">
    <source>
        <dbReference type="Proteomes" id="UP001054837"/>
    </source>
</evidence>
<keyword evidence="2" id="KW-1185">Reference proteome</keyword>
<proteinExistence type="predicted"/>
<sequence>MNFKNLDDSNPFEIKFISEIHLTSDPSRVTRQQHETDEYFTLTESFRSSFTDSDLSQNIGSLCRPREGFYVPFKRRPNFQVITLQPRVPLSRI</sequence>
<dbReference type="AlphaFoldDB" id="A0AAV4QIC1"/>
<evidence type="ECO:0000313" key="1">
    <source>
        <dbReference type="EMBL" id="GIY09052.1"/>
    </source>
</evidence>
<organism evidence="1 2">
    <name type="scientific">Caerostris darwini</name>
    <dbReference type="NCBI Taxonomy" id="1538125"/>
    <lineage>
        <taxon>Eukaryota</taxon>
        <taxon>Metazoa</taxon>
        <taxon>Ecdysozoa</taxon>
        <taxon>Arthropoda</taxon>
        <taxon>Chelicerata</taxon>
        <taxon>Arachnida</taxon>
        <taxon>Araneae</taxon>
        <taxon>Araneomorphae</taxon>
        <taxon>Entelegynae</taxon>
        <taxon>Araneoidea</taxon>
        <taxon>Araneidae</taxon>
        <taxon>Caerostris</taxon>
    </lineage>
</organism>
<reference evidence="1 2" key="1">
    <citation type="submission" date="2021-06" db="EMBL/GenBank/DDBJ databases">
        <title>Caerostris darwini draft genome.</title>
        <authorList>
            <person name="Kono N."/>
            <person name="Arakawa K."/>
        </authorList>
    </citation>
    <scope>NUCLEOTIDE SEQUENCE [LARGE SCALE GENOMIC DNA]</scope>
</reference>
<dbReference type="EMBL" id="BPLQ01004579">
    <property type="protein sequence ID" value="GIY09052.1"/>
    <property type="molecule type" value="Genomic_DNA"/>
</dbReference>
<gene>
    <name evidence="1" type="ORF">CDAR_234141</name>
</gene>
<name>A0AAV4QIC1_9ARAC</name>
<accession>A0AAV4QIC1</accession>
<dbReference type="Proteomes" id="UP001054837">
    <property type="component" value="Unassembled WGS sequence"/>
</dbReference>
<comment type="caution">
    <text evidence="1">The sequence shown here is derived from an EMBL/GenBank/DDBJ whole genome shotgun (WGS) entry which is preliminary data.</text>
</comment>